<dbReference type="Gene3D" id="3.20.20.70">
    <property type="entry name" value="Aldolase class I"/>
    <property type="match status" value="1"/>
</dbReference>
<dbReference type="FunCoup" id="L0A863">
    <property type="interactions" value="12"/>
</dbReference>
<evidence type="ECO:0000256" key="6">
    <source>
        <dbReference type="ARBA" id="ARBA00022842"/>
    </source>
</evidence>
<comment type="catalytic activity">
    <reaction evidence="11">
        <text>isopentenyl diphosphate = dimethylallyl diphosphate</text>
        <dbReference type="Rhea" id="RHEA:23284"/>
        <dbReference type="ChEBI" id="CHEBI:57623"/>
        <dbReference type="ChEBI" id="CHEBI:128769"/>
        <dbReference type="EC" id="5.3.3.2"/>
    </reaction>
</comment>
<feature type="binding site" evidence="11">
    <location>
        <position position="63"/>
    </location>
    <ligand>
        <name>FMN</name>
        <dbReference type="ChEBI" id="CHEBI:58210"/>
    </ligand>
</feature>
<dbReference type="STRING" id="1056495.Calag_0278"/>
<evidence type="ECO:0000256" key="10">
    <source>
        <dbReference type="ARBA" id="ARBA00025810"/>
    </source>
</evidence>
<dbReference type="InParanoid" id="L0A863"/>
<keyword evidence="14" id="KW-1185">Reference proteome</keyword>
<proteinExistence type="inferred from homology"/>
<comment type="cofactor">
    <cofactor evidence="11">
        <name>Mg(2+)</name>
        <dbReference type="ChEBI" id="CHEBI:18420"/>
    </cofactor>
</comment>
<dbReference type="InterPro" id="IPR013785">
    <property type="entry name" value="Aldolase_TIM"/>
</dbReference>
<keyword evidence="4 11" id="KW-0288">FMN</keyword>
<dbReference type="GO" id="GO:0005737">
    <property type="term" value="C:cytoplasm"/>
    <property type="evidence" value="ECO:0007669"/>
    <property type="project" value="UniProtKB-SubCell"/>
</dbReference>
<gene>
    <name evidence="11" type="primary">fni</name>
    <name evidence="13" type="ordered locus">Calag_0278</name>
</gene>
<evidence type="ECO:0000256" key="1">
    <source>
        <dbReference type="ARBA" id="ARBA00001917"/>
    </source>
</evidence>
<dbReference type="GO" id="GO:0070402">
    <property type="term" value="F:NADPH binding"/>
    <property type="evidence" value="ECO:0007669"/>
    <property type="project" value="UniProtKB-UniRule"/>
</dbReference>
<dbReference type="GO" id="GO:0000287">
    <property type="term" value="F:magnesium ion binding"/>
    <property type="evidence" value="ECO:0007669"/>
    <property type="project" value="UniProtKB-UniRule"/>
</dbReference>
<dbReference type="Pfam" id="PF01070">
    <property type="entry name" value="FMN_dh"/>
    <property type="match status" value="1"/>
</dbReference>
<dbReference type="GeneID" id="14211538"/>
<comment type="function">
    <text evidence="11">Involved in the biosynthesis of isoprenoids. Catalyzes the 1,3-allylic rearrangement of the homoallylic substrate isopentenyl (IPP) to its allylic isomer, dimethylallyl diphosphate (DMAPP).</text>
</comment>
<comment type="caution">
    <text evidence="11">Lacks conserved residue(s) required for the propagation of feature annotation.</text>
</comment>
<feature type="binding site" evidence="11">
    <location>
        <begin position="294"/>
        <end position="295"/>
    </location>
    <ligand>
        <name>FMN</name>
        <dbReference type="ChEBI" id="CHEBI:58210"/>
    </ligand>
</feature>
<keyword evidence="7 11" id="KW-0521">NADP</keyword>
<dbReference type="RefSeq" id="WP_015231956.1">
    <property type="nucleotide sequence ID" value="NC_019791.1"/>
</dbReference>
<dbReference type="HOGENOM" id="CLU_065515_1_0_2"/>
<evidence type="ECO:0000256" key="7">
    <source>
        <dbReference type="ARBA" id="ARBA00022857"/>
    </source>
</evidence>
<evidence type="ECO:0000256" key="5">
    <source>
        <dbReference type="ARBA" id="ARBA00022723"/>
    </source>
</evidence>
<evidence type="ECO:0000256" key="3">
    <source>
        <dbReference type="ARBA" id="ARBA00022630"/>
    </source>
</evidence>
<comment type="subunit">
    <text evidence="10 11">Homooctamer. Dimer of tetramers.</text>
</comment>
<evidence type="ECO:0000256" key="8">
    <source>
        <dbReference type="ARBA" id="ARBA00023229"/>
    </source>
</evidence>
<dbReference type="InterPro" id="IPR000262">
    <property type="entry name" value="FMN-dep_DH"/>
</dbReference>
<keyword evidence="3 11" id="KW-0285">Flavoprotein</keyword>
<keyword evidence="6 11" id="KW-0460">Magnesium</keyword>
<dbReference type="GO" id="GO:0008299">
    <property type="term" value="P:isoprenoid biosynthetic process"/>
    <property type="evidence" value="ECO:0007669"/>
    <property type="project" value="UniProtKB-UniRule"/>
</dbReference>
<dbReference type="HAMAP" id="MF_00354">
    <property type="entry name" value="Idi_2"/>
    <property type="match status" value="1"/>
</dbReference>
<organism evidence="13 14">
    <name type="scientific">Caldisphaera lagunensis (strain DSM 15908 / JCM 11604 / ANMR 0165 / IC-154)</name>
    <dbReference type="NCBI Taxonomy" id="1056495"/>
    <lineage>
        <taxon>Archaea</taxon>
        <taxon>Thermoproteota</taxon>
        <taxon>Thermoprotei</taxon>
        <taxon>Acidilobales</taxon>
        <taxon>Caldisphaeraceae</taxon>
        <taxon>Caldisphaera</taxon>
    </lineage>
</organism>
<comment type="subcellular location">
    <subcellularLocation>
        <location evidence="11">Cytoplasm</location>
    </subcellularLocation>
</comment>
<dbReference type="GO" id="GO:0016491">
    <property type="term" value="F:oxidoreductase activity"/>
    <property type="evidence" value="ECO:0007669"/>
    <property type="project" value="InterPro"/>
</dbReference>
<feature type="binding site" evidence="11">
    <location>
        <begin position="273"/>
        <end position="275"/>
    </location>
    <ligand>
        <name>FMN</name>
        <dbReference type="ChEBI" id="CHEBI:58210"/>
    </ligand>
</feature>
<feature type="binding site" evidence="11">
    <location>
        <position position="158"/>
    </location>
    <ligand>
        <name>substrate</name>
    </ligand>
</feature>
<dbReference type="PANTHER" id="PTHR43665:SF1">
    <property type="entry name" value="ISOPENTENYL-DIPHOSPHATE DELTA-ISOMERASE"/>
    <property type="match status" value="1"/>
</dbReference>
<dbReference type="NCBIfam" id="TIGR02151">
    <property type="entry name" value="IPP_isom_2"/>
    <property type="match status" value="1"/>
</dbReference>
<accession>L0A863</accession>
<dbReference type="Proteomes" id="UP000010469">
    <property type="component" value="Chromosome"/>
</dbReference>
<dbReference type="SUPFAM" id="SSF51395">
    <property type="entry name" value="FMN-linked oxidoreductases"/>
    <property type="match status" value="1"/>
</dbReference>
<evidence type="ECO:0000259" key="12">
    <source>
        <dbReference type="Pfam" id="PF01070"/>
    </source>
</evidence>
<evidence type="ECO:0000256" key="11">
    <source>
        <dbReference type="HAMAP-Rule" id="MF_00354"/>
    </source>
</evidence>
<dbReference type="InterPro" id="IPR011179">
    <property type="entry name" value="IPdP_isomerase"/>
</dbReference>
<keyword evidence="9 11" id="KW-0413">Isomerase</keyword>
<dbReference type="CDD" id="cd02811">
    <property type="entry name" value="IDI-2_FMN"/>
    <property type="match status" value="1"/>
</dbReference>
<dbReference type="EC" id="5.3.3.2" evidence="11"/>
<evidence type="ECO:0000313" key="13">
    <source>
        <dbReference type="EMBL" id="AFZ70058.1"/>
    </source>
</evidence>
<evidence type="ECO:0000256" key="4">
    <source>
        <dbReference type="ARBA" id="ARBA00022643"/>
    </source>
</evidence>
<dbReference type="PIRSF" id="PIRSF003314">
    <property type="entry name" value="IPP_isomerase"/>
    <property type="match status" value="1"/>
</dbReference>
<reference evidence="14" key="1">
    <citation type="submission" date="2012-03" db="EMBL/GenBank/DDBJ databases">
        <title>Complete genome of Caldisphaera lagunensis DSM 15908.</title>
        <authorList>
            <person name="Lucas S."/>
            <person name="Copeland A."/>
            <person name="Lapidus A."/>
            <person name="Glavina del Rio T."/>
            <person name="Dalin E."/>
            <person name="Tice H."/>
            <person name="Bruce D."/>
            <person name="Goodwin L."/>
            <person name="Pitluck S."/>
            <person name="Peters L."/>
            <person name="Mikhailova N."/>
            <person name="Teshima H."/>
            <person name="Kyrpides N."/>
            <person name="Mavromatis K."/>
            <person name="Ivanova N."/>
            <person name="Brettin T."/>
            <person name="Detter J.C."/>
            <person name="Han C."/>
            <person name="Larimer F."/>
            <person name="Land M."/>
            <person name="Hauser L."/>
            <person name="Markowitz V."/>
            <person name="Cheng J.-F."/>
            <person name="Hugenholtz P."/>
            <person name="Woyke T."/>
            <person name="Wu D."/>
            <person name="Spring S."/>
            <person name="Schroeder M."/>
            <person name="Brambilla E."/>
            <person name="Klenk H.-P."/>
            <person name="Eisen J.A."/>
        </authorList>
    </citation>
    <scope>NUCLEOTIDE SEQUENCE [LARGE SCALE GENOMIC DNA]</scope>
    <source>
        <strain evidence="14">DSM 15908 / JCM 11604 / IC-154</strain>
    </source>
</reference>
<dbReference type="EMBL" id="CP003378">
    <property type="protein sequence ID" value="AFZ70058.1"/>
    <property type="molecule type" value="Genomic_DNA"/>
</dbReference>
<evidence type="ECO:0000256" key="2">
    <source>
        <dbReference type="ARBA" id="ARBA00022490"/>
    </source>
</evidence>
<name>L0A863_CALLD</name>
<dbReference type="GO" id="GO:0010181">
    <property type="term" value="F:FMN binding"/>
    <property type="evidence" value="ECO:0007669"/>
    <property type="project" value="UniProtKB-UniRule"/>
</dbReference>
<comment type="cofactor">
    <cofactor evidence="11">
        <name>NADPH</name>
        <dbReference type="ChEBI" id="CHEBI:57783"/>
    </cofactor>
</comment>
<feature type="binding site" evidence="11">
    <location>
        <begin position="6"/>
        <end position="7"/>
    </location>
    <ligand>
        <name>substrate</name>
    </ligand>
</feature>
<dbReference type="PANTHER" id="PTHR43665">
    <property type="entry name" value="ISOPENTENYL-DIPHOSPHATE DELTA-ISOMERASE"/>
    <property type="match status" value="1"/>
</dbReference>
<sequence>MSTTERKLEHIDIVVNENVQSRESTLLEYVRLIHNPLPEHDLNHIDLSKDFCGYTLSAPLVITGITGGHPDAEKINDAISKIVNKFNIAMGVGSQRAAIENSNLTHSFSIVRENAPNAFLIANIGVAQLNKGYGIKEFVKAIEMIKANAIAIHINPGQEAYQDEGDTDFSNLISKIEEINDQLNVPIIIKEVGNGLNKGIVRELRSIGIKCFDTAGLGGTNWIKTESIRSRKKHGFALKEPGKLADFWGNPTALSIIETRISAIDSYIIGSGGIRDGLDAAKAISLGADVAGMAFPILKILKIEGEKGIENYIKNVIYQIKTSIFLSGGENVYSLWKTPLTIWGRLKDELLMRGIEPNEYLNKRLYTKLWRMKDYVL</sequence>
<feature type="binding site" evidence="11">
    <location>
        <position position="220"/>
    </location>
    <ligand>
        <name>FMN</name>
        <dbReference type="ChEBI" id="CHEBI:58210"/>
    </ligand>
</feature>
<feature type="binding site" evidence="11">
    <location>
        <begin position="64"/>
        <end position="66"/>
    </location>
    <ligand>
        <name>FMN</name>
        <dbReference type="ChEBI" id="CHEBI:58210"/>
    </ligand>
</feature>
<keyword evidence="2 11" id="KW-0963">Cytoplasm</keyword>
<dbReference type="eggNOG" id="arCOG00613">
    <property type="taxonomic scope" value="Archaea"/>
</dbReference>
<feature type="binding site" evidence="11">
    <location>
        <begin position="94"/>
        <end position="96"/>
    </location>
    <ligand>
        <name>substrate</name>
    </ligand>
</feature>
<dbReference type="GO" id="GO:0004452">
    <property type="term" value="F:isopentenyl-diphosphate delta-isomerase activity"/>
    <property type="evidence" value="ECO:0007669"/>
    <property type="project" value="UniProtKB-UniRule"/>
</dbReference>
<keyword evidence="8 11" id="KW-0414">Isoprene biosynthesis</keyword>
<keyword evidence="5 11" id="KW-0479">Metal-binding</keyword>
<feature type="binding site" evidence="11">
    <location>
        <position position="159"/>
    </location>
    <ligand>
        <name>Mg(2+)</name>
        <dbReference type="ChEBI" id="CHEBI:18420"/>
    </ligand>
</feature>
<comment type="cofactor">
    <cofactor evidence="1 11">
        <name>FMN</name>
        <dbReference type="ChEBI" id="CHEBI:58210"/>
    </cofactor>
</comment>
<feature type="binding site" evidence="11">
    <location>
        <position position="94"/>
    </location>
    <ligand>
        <name>FMN</name>
        <dbReference type="ChEBI" id="CHEBI:58210"/>
    </ligand>
</feature>
<dbReference type="AlphaFoldDB" id="L0A863"/>
<evidence type="ECO:0000313" key="14">
    <source>
        <dbReference type="Proteomes" id="UP000010469"/>
    </source>
</evidence>
<protein>
    <recommendedName>
        <fullName evidence="11">Isopentenyl-diphosphate delta-isomerase</fullName>
        <shortName evidence="11">IPP isomerase</shortName>
        <ecNumber evidence="11">5.3.3.2</ecNumber>
    </recommendedName>
    <alternativeName>
        <fullName evidence="11">Isopentenyl diphosphate:dimethylallyl diphosphate isomerase</fullName>
    </alternativeName>
    <alternativeName>
        <fullName evidence="11">Isopentenyl pyrophosphate isomerase</fullName>
    </alternativeName>
    <alternativeName>
        <fullName evidence="11">Type 2 isopentenyl diphosphate isomerase</fullName>
        <shortName evidence="11">IDI-2</shortName>
    </alternativeName>
</protein>
<feature type="binding site" evidence="11">
    <location>
        <position position="123"/>
    </location>
    <ligand>
        <name>FMN</name>
        <dbReference type="ChEBI" id="CHEBI:58210"/>
    </ligand>
</feature>
<comment type="similarity">
    <text evidence="11">Belongs to the IPP isomerase type 2 family.</text>
</comment>
<feature type="domain" description="FMN-dependent dehydrogenase" evidence="12">
    <location>
        <begin position="175"/>
        <end position="335"/>
    </location>
</feature>
<feature type="binding site" evidence="11">
    <location>
        <position position="190"/>
    </location>
    <ligand>
        <name>FMN</name>
        <dbReference type="ChEBI" id="CHEBI:58210"/>
    </ligand>
</feature>
<dbReference type="KEGG" id="clg:Calag_0278"/>
<evidence type="ECO:0000256" key="9">
    <source>
        <dbReference type="ARBA" id="ARBA00023235"/>
    </source>
</evidence>